<proteinExistence type="predicted"/>
<dbReference type="Pfam" id="PF02129">
    <property type="entry name" value="Peptidase_S15"/>
    <property type="match status" value="1"/>
</dbReference>
<dbReference type="AlphaFoldDB" id="A0A5R9G516"/>
<dbReference type="Gene3D" id="3.40.50.1820">
    <property type="entry name" value="alpha/beta hydrolase"/>
    <property type="match status" value="1"/>
</dbReference>
<dbReference type="Proteomes" id="UP000309676">
    <property type="component" value="Unassembled WGS sequence"/>
</dbReference>
<comment type="caution">
    <text evidence="2">The sequence shown here is derived from an EMBL/GenBank/DDBJ whole genome shotgun (WGS) entry which is preliminary data.</text>
</comment>
<dbReference type="PANTHER" id="PTHR43358:SF5">
    <property type="entry name" value="EXPORTED PROTEIN"/>
    <property type="match status" value="1"/>
</dbReference>
<sequence>MIWALAGTTAAAALLAASYYFSERVLRIPTHKTEAILAYELERGSVTRERLDALPKEEFAIDSPFGYKLHAWFVPADGGKTGRTVAFVHGVTSSSYGMVKYADLFLRRGFNVVLYDHRRHGRSGGDFTTYGYYEKRDLAAVVDWAYDRFGRDAVVGVFGESMGAATALQFAAMDRRPAFVVADCPYSDLTEQLAYRLKAEFRLPRFPLLPITSLWCKLRAGFFFREVSPARDGAAIAAPVLLIHGREDDYVPPWMSETVYERLTCPKSMYLAPGAAHAESWARGRESYERELDAFLGSLGLLRDEAGDPVEGASEARPGRR</sequence>
<protein>
    <submittedName>
        <fullName evidence="2">Alpha/beta fold hydrolase</fullName>
    </submittedName>
</protein>
<dbReference type="SUPFAM" id="SSF53474">
    <property type="entry name" value="alpha/beta-Hydrolases"/>
    <property type="match status" value="1"/>
</dbReference>
<dbReference type="InterPro" id="IPR029058">
    <property type="entry name" value="AB_hydrolase_fold"/>
</dbReference>
<dbReference type="InterPro" id="IPR052920">
    <property type="entry name" value="DNA-binding_regulatory"/>
</dbReference>
<evidence type="ECO:0000313" key="2">
    <source>
        <dbReference type="EMBL" id="TLS49426.1"/>
    </source>
</evidence>
<dbReference type="InterPro" id="IPR000383">
    <property type="entry name" value="Xaa-Pro-like_dom"/>
</dbReference>
<organism evidence="2 3">
    <name type="scientific">Paenibacillus antri</name>
    <dbReference type="NCBI Taxonomy" id="2582848"/>
    <lineage>
        <taxon>Bacteria</taxon>
        <taxon>Bacillati</taxon>
        <taxon>Bacillota</taxon>
        <taxon>Bacilli</taxon>
        <taxon>Bacillales</taxon>
        <taxon>Paenibacillaceae</taxon>
        <taxon>Paenibacillus</taxon>
    </lineage>
</organism>
<accession>A0A5R9G516</accession>
<evidence type="ECO:0000313" key="3">
    <source>
        <dbReference type="Proteomes" id="UP000309676"/>
    </source>
</evidence>
<reference evidence="2 3" key="1">
    <citation type="submission" date="2019-05" db="EMBL/GenBank/DDBJ databases">
        <authorList>
            <person name="Narsing Rao M.P."/>
            <person name="Li W.J."/>
        </authorList>
    </citation>
    <scope>NUCLEOTIDE SEQUENCE [LARGE SCALE GENOMIC DNA]</scope>
    <source>
        <strain evidence="2 3">SYSU_K30003</strain>
    </source>
</reference>
<dbReference type="GO" id="GO:0016787">
    <property type="term" value="F:hydrolase activity"/>
    <property type="evidence" value="ECO:0007669"/>
    <property type="project" value="UniProtKB-KW"/>
</dbReference>
<keyword evidence="3" id="KW-1185">Reference proteome</keyword>
<name>A0A5R9G516_9BACL</name>
<dbReference type="PANTHER" id="PTHR43358">
    <property type="entry name" value="ALPHA/BETA-HYDROLASE"/>
    <property type="match status" value="1"/>
</dbReference>
<evidence type="ECO:0000259" key="1">
    <source>
        <dbReference type="Pfam" id="PF02129"/>
    </source>
</evidence>
<feature type="domain" description="Xaa-Pro dipeptidyl-peptidase-like" evidence="1">
    <location>
        <begin position="84"/>
        <end position="204"/>
    </location>
</feature>
<dbReference type="EMBL" id="VCIW01000021">
    <property type="protein sequence ID" value="TLS49426.1"/>
    <property type="molecule type" value="Genomic_DNA"/>
</dbReference>
<dbReference type="RefSeq" id="WP_138197143.1">
    <property type="nucleotide sequence ID" value="NZ_VCIW01000021.1"/>
</dbReference>
<gene>
    <name evidence="2" type="ORF">FE782_25250</name>
</gene>
<keyword evidence="2" id="KW-0378">Hydrolase</keyword>
<dbReference type="OrthoDB" id="9776685at2"/>